<dbReference type="RefSeq" id="WP_267636684.1">
    <property type="nucleotide sequence ID" value="NZ_JAODIY010000005.1"/>
</dbReference>
<gene>
    <name evidence="3" type="ORF">ACFQJ7_14320</name>
</gene>
<dbReference type="AlphaFoldDB" id="A0ABD5XDB3"/>
<dbReference type="InterPro" id="IPR013373">
    <property type="entry name" value="Flagellin/pilin_N_arc"/>
</dbReference>
<evidence type="ECO:0000256" key="1">
    <source>
        <dbReference type="SAM" id="Phobius"/>
    </source>
</evidence>
<keyword evidence="1" id="KW-0472">Membrane</keyword>
<evidence type="ECO:0000259" key="2">
    <source>
        <dbReference type="Pfam" id="PF07790"/>
    </source>
</evidence>
<accession>A0ABD5XDB3</accession>
<keyword evidence="1" id="KW-1133">Transmembrane helix</keyword>
<organism evidence="3 4">
    <name type="scientific">Halovenus rubra</name>
    <dbReference type="NCBI Taxonomy" id="869890"/>
    <lineage>
        <taxon>Archaea</taxon>
        <taxon>Methanobacteriati</taxon>
        <taxon>Methanobacteriota</taxon>
        <taxon>Stenosarchaea group</taxon>
        <taxon>Halobacteria</taxon>
        <taxon>Halobacteriales</taxon>
        <taxon>Haloarculaceae</taxon>
        <taxon>Halovenus</taxon>
    </lineage>
</organism>
<protein>
    <submittedName>
        <fullName evidence="3">Type IV pilin N-terminal domain-containing protein</fullName>
    </submittedName>
</protein>
<dbReference type="EMBL" id="JBHSZQ010000049">
    <property type="protein sequence ID" value="MFC7127180.1"/>
    <property type="molecule type" value="Genomic_DNA"/>
</dbReference>
<proteinExistence type="predicted"/>
<dbReference type="Proteomes" id="UP001596414">
    <property type="component" value="Unassembled WGS sequence"/>
</dbReference>
<keyword evidence="1" id="KW-0812">Transmembrane</keyword>
<dbReference type="Pfam" id="PF07790">
    <property type="entry name" value="Pilin_N"/>
    <property type="match status" value="1"/>
</dbReference>
<feature type="transmembrane region" description="Helical" evidence="1">
    <location>
        <begin position="12"/>
        <end position="40"/>
    </location>
</feature>
<evidence type="ECO:0000313" key="3">
    <source>
        <dbReference type="EMBL" id="MFC7127180.1"/>
    </source>
</evidence>
<dbReference type="InterPro" id="IPR012859">
    <property type="entry name" value="Pilin_N_archaeal"/>
</dbReference>
<name>A0ABD5XDB3_9EURY</name>
<sequence>MELKNLFKEDDAVSPVIGVILMVAITVILAAVIASFVIGLGDTAGETQPQATWESNYVEVGVSNWSSPSNSTVNAADLNYVNAVDHTYATPQFLGNWRSTSGGPGPASTSNGTLSFTVKSGTDGVPVDNLYVRGDGIIEDAESGVGTTDEIKLTNLNTTDSFSASQGFMIAVTSDYDLELVWDTGDDNAILVDAQGPDA</sequence>
<evidence type="ECO:0000313" key="4">
    <source>
        <dbReference type="Proteomes" id="UP001596414"/>
    </source>
</evidence>
<feature type="domain" description="Archaeal Type IV pilin N-terminal" evidence="2">
    <location>
        <begin position="11"/>
        <end position="58"/>
    </location>
</feature>
<comment type="caution">
    <text evidence="3">The sequence shown here is derived from an EMBL/GenBank/DDBJ whole genome shotgun (WGS) entry which is preliminary data.</text>
</comment>
<reference evidence="3 4" key="1">
    <citation type="journal article" date="2014" name="Int. J. Syst. Evol. Microbiol.">
        <title>Complete genome sequence of Corynebacterium casei LMG S-19264T (=DSM 44701T), isolated from a smear-ripened cheese.</title>
        <authorList>
            <consortium name="US DOE Joint Genome Institute (JGI-PGF)"/>
            <person name="Walter F."/>
            <person name="Albersmeier A."/>
            <person name="Kalinowski J."/>
            <person name="Ruckert C."/>
        </authorList>
    </citation>
    <scope>NUCLEOTIDE SEQUENCE [LARGE SCALE GENOMIC DNA]</scope>
    <source>
        <strain evidence="3 4">CGMCC 4.7215</strain>
    </source>
</reference>
<dbReference type="NCBIfam" id="TIGR02537">
    <property type="entry name" value="arch_flag_Nterm"/>
    <property type="match status" value="1"/>
</dbReference>